<sequence length="427" mass="46646">MHYIRLLRPVSVETPTNNRRGGDVLSVLLTITTDLGDSFFSPDKPLALGLTLGSSTGGRVVLACPADDKSPLQWRAGLRVLKAQLRLREPLPKDRTTVGIFARSSHQSKTPSTRPHWRHGYDDGQSELIVPVSVDMVNRKCAPVSLRKVPLPTSGDASSSDGNCDLELGEDIGESIARHIWDAGLVTASFLSDSCRDADAMVEILPALSDTLNILELGCGVGILGTTIAGIVEEVVASQGKKSLVEAHVLLTDVDEAEERACANIARAEEVFERRDRLSSGGEEEDEHESEKERPRVVQLQYENLDWDDGRQGKFGPLAAARPWDFVVLSDCTYNVDSLPALIGTLSALHSHSSVARASQEEDIQGGGAKEMRVILATKPRHASEEALFGLLREQGWSHRVVKRIPLPRVNAEDEVVEIYMLEKGKK</sequence>
<organism evidence="2 3">
    <name type="scientific">Apiospora saccharicola</name>
    <dbReference type="NCBI Taxonomy" id="335842"/>
    <lineage>
        <taxon>Eukaryota</taxon>
        <taxon>Fungi</taxon>
        <taxon>Dikarya</taxon>
        <taxon>Ascomycota</taxon>
        <taxon>Pezizomycotina</taxon>
        <taxon>Sordariomycetes</taxon>
        <taxon>Xylariomycetidae</taxon>
        <taxon>Amphisphaeriales</taxon>
        <taxon>Apiosporaceae</taxon>
        <taxon>Apiospora</taxon>
    </lineage>
</organism>
<evidence type="ECO:0000313" key="3">
    <source>
        <dbReference type="Proteomes" id="UP001446871"/>
    </source>
</evidence>
<comment type="caution">
    <text evidence="2">The sequence shown here is derived from an EMBL/GenBank/DDBJ whole genome shotgun (WGS) entry which is preliminary data.</text>
</comment>
<evidence type="ECO:0000313" key="2">
    <source>
        <dbReference type="EMBL" id="KAK8068625.1"/>
    </source>
</evidence>
<keyword evidence="3" id="KW-1185">Reference proteome</keyword>
<dbReference type="Gene3D" id="3.40.50.150">
    <property type="entry name" value="Vaccinia Virus protein VP39"/>
    <property type="match status" value="1"/>
</dbReference>
<dbReference type="EMBL" id="JAQQWM010000004">
    <property type="protein sequence ID" value="KAK8068625.1"/>
    <property type="molecule type" value="Genomic_DNA"/>
</dbReference>
<protein>
    <submittedName>
        <fullName evidence="2">Uncharacterized protein</fullName>
    </submittedName>
</protein>
<dbReference type="Pfam" id="PF10294">
    <property type="entry name" value="Methyltransf_16"/>
    <property type="match status" value="2"/>
</dbReference>
<dbReference type="InterPro" id="IPR019410">
    <property type="entry name" value="Methyltransf_16"/>
</dbReference>
<accession>A0ABR1VBQ4</accession>
<dbReference type="InterPro" id="IPR029063">
    <property type="entry name" value="SAM-dependent_MTases_sf"/>
</dbReference>
<evidence type="ECO:0000256" key="1">
    <source>
        <dbReference type="SAM" id="MobiDB-lite"/>
    </source>
</evidence>
<name>A0ABR1VBQ4_9PEZI</name>
<dbReference type="PANTHER" id="PTHR14614:SF132">
    <property type="entry name" value="PROTEIN-LYSINE METHYLTRANSFERASE C42C1.13"/>
    <property type="match status" value="1"/>
</dbReference>
<proteinExistence type="predicted"/>
<feature type="region of interest" description="Disordered" evidence="1">
    <location>
        <begin position="274"/>
        <end position="295"/>
    </location>
</feature>
<gene>
    <name evidence="2" type="ORF">PG996_007737</name>
</gene>
<dbReference type="Proteomes" id="UP001446871">
    <property type="component" value="Unassembled WGS sequence"/>
</dbReference>
<reference evidence="2 3" key="1">
    <citation type="submission" date="2023-01" db="EMBL/GenBank/DDBJ databases">
        <title>Analysis of 21 Apiospora genomes using comparative genomics revels a genus with tremendous synthesis potential of carbohydrate active enzymes and secondary metabolites.</title>
        <authorList>
            <person name="Sorensen T."/>
        </authorList>
    </citation>
    <scope>NUCLEOTIDE SEQUENCE [LARGE SCALE GENOMIC DNA]</scope>
    <source>
        <strain evidence="2 3">CBS 83171</strain>
    </source>
</reference>
<dbReference type="SUPFAM" id="SSF53335">
    <property type="entry name" value="S-adenosyl-L-methionine-dependent methyltransferases"/>
    <property type="match status" value="1"/>
</dbReference>
<dbReference type="PANTHER" id="PTHR14614">
    <property type="entry name" value="HEPATOCELLULAR CARCINOMA-ASSOCIATED ANTIGEN"/>
    <property type="match status" value="1"/>
</dbReference>